<dbReference type="InterPro" id="IPR010686">
    <property type="entry name" value="OBAP-like"/>
</dbReference>
<comment type="caution">
    <text evidence="2">The sequence shown here is derived from an EMBL/GenBank/DDBJ whole genome shotgun (WGS) entry which is preliminary data.</text>
</comment>
<dbReference type="EMBL" id="JAVYJV010000010">
    <property type="protein sequence ID" value="KAK4361252.1"/>
    <property type="molecule type" value="Genomic_DNA"/>
</dbReference>
<keyword evidence="3" id="KW-1185">Reference proteome</keyword>
<comment type="similarity">
    <text evidence="1">Belongs to the OBAP family.</text>
</comment>
<name>A0AAE1VA50_9SOLA</name>
<dbReference type="PANTHER" id="PTHR31360:SF13">
    <property type="entry name" value="DUF1264 DOMAIN-CONTAINING PROTEIN"/>
    <property type="match status" value="1"/>
</dbReference>
<dbReference type="AlphaFoldDB" id="A0AAE1VA50"/>
<protein>
    <submittedName>
        <fullName evidence="2">Uncharacterized protein</fullName>
    </submittedName>
</protein>
<dbReference type="Pfam" id="PF06884">
    <property type="entry name" value="DUF1264"/>
    <property type="match status" value="1"/>
</dbReference>
<proteinExistence type="inferred from homology"/>
<dbReference type="Proteomes" id="UP001291623">
    <property type="component" value="Unassembled WGS sequence"/>
</dbReference>
<evidence type="ECO:0000256" key="1">
    <source>
        <dbReference type="ARBA" id="ARBA00009740"/>
    </source>
</evidence>
<organism evidence="2 3">
    <name type="scientific">Anisodus tanguticus</name>
    <dbReference type="NCBI Taxonomy" id="243964"/>
    <lineage>
        <taxon>Eukaryota</taxon>
        <taxon>Viridiplantae</taxon>
        <taxon>Streptophyta</taxon>
        <taxon>Embryophyta</taxon>
        <taxon>Tracheophyta</taxon>
        <taxon>Spermatophyta</taxon>
        <taxon>Magnoliopsida</taxon>
        <taxon>eudicotyledons</taxon>
        <taxon>Gunneridae</taxon>
        <taxon>Pentapetalae</taxon>
        <taxon>asterids</taxon>
        <taxon>lamiids</taxon>
        <taxon>Solanales</taxon>
        <taxon>Solanaceae</taxon>
        <taxon>Solanoideae</taxon>
        <taxon>Hyoscyameae</taxon>
        <taxon>Anisodus</taxon>
    </lineage>
</organism>
<evidence type="ECO:0000313" key="3">
    <source>
        <dbReference type="Proteomes" id="UP001291623"/>
    </source>
</evidence>
<reference evidence="2" key="1">
    <citation type="submission" date="2023-12" db="EMBL/GenBank/DDBJ databases">
        <title>Genome assembly of Anisodus tanguticus.</title>
        <authorList>
            <person name="Wang Y.-J."/>
        </authorList>
    </citation>
    <scope>NUCLEOTIDE SEQUENCE</scope>
    <source>
        <strain evidence="2">KB-2021</strain>
        <tissue evidence="2">Leaf</tissue>
    </source>
</reference>
<accession>A0AAE1VA50</accession>
<sequence length="180" mass="20205">MASRDQAPGAMAQCLQENQMMQSPAWVEYIISDRIFETLPAEEQKLWHSHEYERWSKSQNLIILLELMASFGAPGKFFKSNFLHDIENVILGGSGDMLPLGAPALMMSPQAVNLGMVAPELVKKRDERYGISSKDLEITRVDIAGPETTMNPYANYWMQTGKGFAIDVELTDMKKTATFP</sequence>
<gene>
    <name evidence="2" type="ORF">RND71_020204</name>
</gene>
<dbReference type="PANTHER" id="PTHR31360">
    <property type="match status" value="1"/>
</dbReference>
<evidence type="ECO:0000313" key="2">
    <source>
        <dbReference type="EMBL" id="KAK4361252.1"/>
    </source>
</evidence>